<dbReference type="PANTHER" id="PTHR13833:SF71">
    <property type="entry name" value="NHL DOMAIN-CONTAINING PROTEIN"/>
    <property type="match status" value="1"/>
</dbReference>
<dbReference type="PANTHER" id="PTHR13833">
    <property type="match status" value="1"/>
</dbReference>
<dbReference type="Proteomes" id="UP000305517">
    <property type="component" value="Unassembled WGS sequence"/>
</dbReference>
<protein>
    <recommendedName>
        <fullName evidence="6">SMP-30/Gluconolactonase/LRE-like region domain-containing protein</fullName>
    </recommendedName>
</protein>
<feature type="repeat" description="NHL" evidence="2">
    <location>
        <begin position="149"/>
        <end position="185"/>
    </location>
</feature>
<feature type="signal peptide" evidence="3">
    <location>
        <begin position="1"/>
        <end position="29"/>
    </location>
</feature>
<dbReference type="EMBL" id="VAJM01000002">
    <property type="protein sequence ID" value="TLM95535.1"/>
    <property type="molecule type" value="Genomic_DNA"/>
</dbReference>
<dbReference type="PROSITE" id="PS51125">
    <property type="entry name" value="NHL"/>
    <property type="match status" value="1"/>
</dbReference>
<dbReference type="AlphaFoldDB" id="A0A5R8WVT4"/>
<feature type="chain" id="PRO_5024377860" description="SMP-30/Gluconolactonase/LRE-like region domain-containing protein" evidence="3">
    <location>
        <begin position="30"/>
        <end position="344"/>
    </location>
</feature>
<dbReference type="RefSeq" id="WP_138076054.1">
    <property type="nucleotide sequence ID" value="NZ_VAJM01000002.1"/>
</dbReference>
<comment type="caution">
    <text evidence="4">The sequence shown here is derived from an EMBL/GenBank/DDBJ whole genome shotgun (WGS) entry which is preliminary data.</text>
</comment>
<dbReference type="InterPro" id="IPR011042">
    <property type="entry name" value="6-blade_b-propeller_TolB-like"/>
</dbReference>
<evidence type="ECO:0000313" key="5">
    <source>
        <dbReference type="Proteomes" id="UP000305517"/>
    </source>
</evidence>
<proteinExistence type="predicted"/>
<dbReference type="PROSITE" id="PS51257">
    <property type="entry name" value="PROKAR_LIPOPROTEIN"/>
    <property type="match status" value="1"/>
</dbReference>
<gene>
    <name evidence="4" type="ORF">FDY95_07045</name>
</gene>
<dbReference type="OrthoDB" id="791543at2"/>
<evidence type="ECO:0000256" key="3">
    <source>
        <dbReference type="SAM" id="SignalP"/>
    </source>
</evidence>
<evidence type="ECO:0000313" key="4">
    <source>
        <dbReference type="EMBL" id="TLM95535.1"/>
    </source>
</evidence>
<evidence type="ECO:0008006" key="6">
    <source>
        <dbReference type="Google" id="ProtNLM"/>
    </source>
</evidence>
<evidence type="ECO:0000256" key="1">
    <source>
        <dbReference type="ARBA" id="ARBA00022737"/>
    </source>
</evidence>
<keyword evidence="1" id="KW-0677">Repeat</keyword>
<reference evidence="4 5" key="1">
    <citation type="submission" date="2019-05" db="EMBL/GenBank/DDBJ databases">
        <title>Hymenobacter edaphi sp. nov., isolated from abandoned arsenic-contaminated farmland soil.</title>
        <authorList>
            <person name="Nie L."/>
        </authorList>
    </citation>
    <scope>NUCLEOTIDE SEQUENCE [LARGE SCALE GENOMIC DNA]</scope>
    <source>
        <strain evidence="4 5">1-3-3-8</strain>
    </source>
</reference>
<dbReference type="InterPro" id="IPR001258">
    <property type="entry name" value="NHL_repeat"/>
</dbReference>
<accession>A0A5R8WVT4</accession>
<dbReference type="SUPFAM" id="SSF63829">
    <property type="entry name" value="Calcium-dependent phosphotriesterase"/>
    <property type="match status" value="1"/>
</dbReference>
<sequence length="344" mass="35183">MLQNRSLKSLPSSAKLVLALCFLSLLSIGCEKTDPTLGTGTAVETPGTFVTTLAGSGILGYAEGMGTAASFGQAFGIAVNSQGVIYVTDNYNDAIRKITPDGQVSTLVSFPDPTGIALDKQGNLYVGSEGNTRIRKVSPAGVISDLPGGAATYNFNYPRGLAVDAQGALYVTERLGYRICKISPAGDVSVLAGSGTAGVVDGIGTAARFHSPHGIVVDADGTVFVSEGNGNLIRKITPAGAVTTFAGSGSLNSADGIGIAAQFNTPYGLAIDAQGVLYATSFDCIRRITRDGAVTTLAGLPNNSGYADGTNVTAQFAWATCVAGAPSDGLYVTEPLRVRKIIVR</sequence>
<keyword evidence="3" id="KW-0732">Signal</keyword>
<keyword evidence="5" id="KW-1185">Reference proteome</keyword>
<dbReference type="Gene3D" id="2.120.10.30">
    <property type="entry name" value="TolB, C-terminal domain"/>
    <property type="match status" value="4"/>
</dbReference>
<name>A0A5R8WVT4_9BACT</name>
<evidence type="ECO:0000256" key="2">
    <source>
        <dbReference type="PROSITE-ProRule" id="PRU00504"/>
    </source>
</evidence>
<organism evidence="4 5">
    <name type="scientific">Hymenobacter jeollabukensis</name>
    <dbReference type="NCBI Taxonomy" id="2025313"/>
    <lineage>
        <taxon>Bacteria</taxon>
        <taxon>Pseudomonadati</taxon>
        <taxon>Bacteroidota</taxon>
        <taxon>Cytophagia</taxon>
        <taxon>Cytophagales</taxon>
        <taxon>Hymenobacteraceae</taxon>
        <taxon>Hymenobacter</taxon>
    </lineage>
</organism>